<dbReference type="EMBL" id="JAHRIM010064737">
    <property type="protein sequence ID" value="MEQ2272105.1"/>
    <property type="molecule type" value="Genomic_DNA"/>
</dbReference>
<proteinExistence type="predicted"/>
<organism evidence="1 2">
    <name type="scientific">Xenotaenia resolanae</name>
    <dbReference type="NCBI Taxonomy" id="208358"/>
    <lineage>
        <taxon>Eukaryota</taxon>
        <taxon>Metazoa</taxon>
        <taxon>Chordata</taxon>
        <taxon>Craniata</taxon>
        <taxon>Vertebrata</taxon>
        <taxon>Euteleostomi</taxon>
        <taxon>Actinopterygii</taxon>
        <taxon>Neopterygii</taxon>
        <taxon>Teleostei</taxon>
        <taxon>Neoteleostei</taxon>
        <taxon>Acanthomorphata</taxon>
        <taxon>Ovalentaria</taxon>
        <taxon>Atherinomorphae</taxon>
        <taxon>Cyprinodontiformes</taxon>
        <taxon>Goodeidae</taxon>
        <taxon>Xenotaenia</taxon>
    </lineage>
</organism>
<gene>
    <name evidence="1" type="ORF">XENORESO_014768</name>
</gene>
<evidence type="ECO:0008006" key="3">
    <source>
        <dbReference type="Google" id="ProtNLM"/>
    </source>
</evidence>
<protein>
    <recommendedName>
        <fullName evidence="3">Transposase</fullName>
    </recommendedName>
</protein>
<reference evidence="1 2" key="1">
    <citation type="submission" date="2021-06" db="EMBL/GenBank/DDBJ databases">
        <authorList>
            <person name="Palmer J.M."/>
        </authorList>
    </citation>
    <scope>NUCLEOTIDE SEQUENCE [LARGE SCALE GENOMIC DNA]</scope>
    <source>
        <strain evidence="1 2">XR_2019</strain>
        <tissue evidence="1">Muscle</tissue>
    </source>
</reference>
<comment type="caution">
    <text evidence="1">The sequence shown here is derived from an EMBL/GenBank/DDBJ whole genome shotgun (WGS) entry which is preliminary data.</text>
</comment>
<evidence type="ECO:0000313" key="1">
    <source>
        <dbReference type="EMBL" id="MEQ2272105.1"/>
    </source>
</evidence>
<name>A0ABV0WSK2_9TELE</name>
<accession>A0ABV0WSK2</accession>
<evidence type="ECO:0000313" key="2">
    <source>
        <dbReference type="Proteomes" id="UP001444071"/>
    </source>
</evidence>
<keyword evidence="2" id="KW-1185">Reference proteome</keyword>
<dbReference type="Proteomes" id="UP001444071">
    <property type="component" value="Unassembled WGS sequence"/>
</dbReference>
<sequence>MVDGWPGHCGQPVMTQASKLGVGYVALRAAPPVWGTALSAETAMKYRVSRSTLICSVLSQFYKRLRLAVQKQN</sequence>